<evidence type="ECO:0000313" key="3">
    <source>
        <dbReference type="Proteomes" id="UP000006327"/>
    </source>
</evidence>
<dbReference type="Proteomes" id="UP000006327">
    <property type="component" value="Unassembled WGS sequence"/>
</dbReference>
<dbReference type="PIRSF" id="PIRSF014995">
    <property type="entry name" value="UCP014995"/>
    <property type="match status" value="1"/>
</dbReference>
<keyword evidence="3" id="KW-1185">Reference proteome</keyword>
<name>K6ZB46_9ALTE</name>
<organism evidence="2 3">
    <name type="scientific">Paraglaciecola arctica BSs20135</name>
    <dbReference type="NCBI Taxonomy" id="493475"/>
    <lineage>
        <taxon>Bacteria</taxon>
        <taxon>Pseudomonadati</taxon>
        <taxon>Pseudomonadota</taxon>
        <taxon>Gammaproteobacteria</taxon>
        <taxon>Alteromonadales</taxon>
        <taxon>Alteromonadaceae</taxon>
        <taxon>Paraglaciecola</taxon>
    </lineage>
</organism>
<comment type="caution">
    <text evidence="2">The sequence shown here is derived from an EMBL/GenBank/DDBJ whole genome shotgun (WGS) entry which is preliminary data.</text>
</comment>
<dbReference type="EMBL" id="BAEO01000055">
    <property type="protein sequence ID" value="GAC20665.1"/>
    <property type="molecule type" value="Genomic_DNA"/>
</dbReference>
<keyword evidence="1" id="KW-0732">Signal</keyword>
<dbReference type="eggNOG" id="COG3656">
    <property type="taxonomic scope" value="Bacteria"/>
</dbReference>
<accession>K6ZB46</accession>
<reference evidence="2 3" key="1">
    <citation type="journal article" date="2017" name="Antonie Van Leeuwenhoek">
        <title>Rhizobium rhizosphaerae sp. nov., a novel species isolated from rice rhizosphere.</title>
        <authorList>
            <person name="Zhao J.J."/>
            <person name="Zhang J."/>
            <person name="Zhang R.J."/>
            <person name="Zhang C.W."/>
            <person name="Yin H.Q."/>
            <person name="Zhang X.X."/>
        </authorList>
    </citation>
    <scope>NUCLEOTIDE SEQUENCE [LARGE SCALE GENOMIC DNA]</scope>
    <source>
        <strain evidence="2 3">BSs20135</strain>
    </source>
</reference>
<gene>
    <name evidence="2" type="ORF">GARC_3711</name>
</gene>
<proteinExistence type="predicted"/>
<dbReference type="STRING" id="493475.GARC_3711"/>
<sequence>MKFKTFLGLPLVYCLVFGGFSYAADNSLSVEVEIPRMNVAEYHKPYVAVWLEDSNRKATQVALWYDLDMKDNEGKKWLKDIRQWWRRVGRKSEQPFDGLTSATKGPGKHTLSIDLDAKHLASIPSGDYQLRIEASREVGGKEVINIPFSWPPKASDYPISAKGSSELGRVSIQLN</sequence>
<dbReference type="InterPro" id="IPR014469">
    <property type="entry name" value="DUF2271"/>
</dbReference>
<evidence type="ECO:0008006" key="4">
    <source>
        <dbReference type="Google" id="ProtNLM"/>
    </source>
</evidence>
<evidence type="ECO:0000256" key="1">
    <source>
        <dbReference type="SAM" id="SignalP"/>
    </source>
</evidence>
<protein>
    <recommendedName>
        <fullName evidence="4">Periplasmic protein</fullName>
    </recommendedName>
</protein>
<feature type="signal peptide" evidence="1">
    <location>
        <begin position="1"/>
        <end position="23"/>
    </location>
</feature>
<dbReference type="AlphaFoldDB" id="K6ZB46"/>
<feature type="chain" id="PRO_5003898223" description="Periplasmic protein" evidence="1">
    <location>
        <begin position="24"/>
        <end position="175"/>
    </location>
</feature>
<evidence type="ECO:0000313" key="2">
    <source>
        <dbReference type="EMBL" id="GAC20665.1"/>
    </source>
</evidence>
<dbReference type="RefSeq" id="WP_007622797.1">
    <property type="nucleotide sequence ID" value="NZ_BAEO01000055.1"/>
</dbReference>
<dbReference type="OrthoDB" id="195316at2"/>
<dbReference type="Pfam" id="PF10029">
    <property type="entry name" value="DUF2271"/>
    <property type="match status" value="1"/>
</dbReference>